<keyword evidence="3" id="KW-0288">FMN</keyword>
<evidence type="ECO:0000256" key="2">
    <source>
        <dbReference type="ARBA" id="ARBA00022630"/>
    </source>
</evidence>
<sequence length="319" mass="33666">MTIRDQLSSLRMPIFAAPMFLVSSPELVIACCRAGVVGSFPAPNLRTSAELGDWMQTIRDGVAGPAANAWPIAPWAVNLVTHSTSPRLDSDLEQVTEHQPPIVITALGSPKPVIPVVHGYGGLVFADVTSVELARKAVDAGVDGLVLVCSGAGGHTGELSPLVFVERVRQFFNGYIALAGAINTGDAVLASQVLGADFGYVGTAFIPATESLASDEYQQMLTECGPTDLMVTKAFTGARASMLIPSIVKQGLDPAELEFKVAKMNFTGRQDEKVKPWTGIWGAGQGLGRIERIEPAAAIIDRLASEYMAAKTRVAGLCT</sequence>
<keyword evidence="5 6" id="KW-0503">Monooxygenase</keyword>
<protein>
    <submittedName>
        <fullName evidence="6">Nitronate monooxygenase</fullName>
    </submittedName>
</protein>
<keyword evidence="4" id="KW-0560">Oxidoreductase</keyword>
<keyword evidence="2" id="KW-0285">Flavoprotein</keyword>
<dbReference type="OrthoDB" id="9778912at2"/>
<comment type="similarity">
    <text evidence="1">Belongs to the nitronate monooxygenase family. NMO class I subfamily.</text>
</comment>
<evidence type="ECO:0000256" key="4">
    <source>
        <dbReference type="ARBA" id="ARBA00023002"/>
    </source>
</evidence>
<evidence type="ECO:0000313" key="6">
    <source>
        <dbReference type="EMBL" id="SOE18249.1"/>
    </source>
</evidence>
<dbReference type="PANTHER" id="PTHR42747">
    <property type="entry name" value="NITRONATE MONOOXYGENASE-RELATED"/>
    <property type="match status" value="1"/>
</dbReference>
<dbReference type="RefSeq" id="WP_097108746.1">
    <property type="nucleotide sequence ID" value="NZ_OCPC01000005.1"/>
</dbReference>
<evidence type="ECO:0000256" key="1">
    <source>
        <dbReference type="ARBA" id="ARBA00009881"/>
    </source>
</evidence>
<dbReference type="SUPFAM" id="SSF51412">
    <property type="entry name" value="Inosine monophosphate dehydrogenase (IMPDH)"/>
    <property type="match status" value="1"/>
</dbReference>
<evidence type="ECO:0000256" key="3">
    <source>
        <dbReference type="ARBA" id="ARBA00022643"/>
    </source>
</evidence>
<gene>
    <name evidence="6" type="ORF">SAMN05877838_3170</name>
</gene>
<organism evidence="6 7">
    <name type="scientific">Hoeflea halophila</name>
    <dbReference type="NCBI Taxonomy" id="714899"/>
    <lineage>
        <taxon>Bacteria</taxon>
        <taxon>Pseudomonadati</taxon>
        <taxon>Pseudomonadota</taxon>
        <taxon>Alphaproteobacteria</taxon>
        <taxon>Hyphomicrobiales</taxon>
        <taxon>Rhizobiaceae</taxon>
        <taxon>Hoeflea</taxon>
    </lineage>
</organism>
<dbReference type="Proteomes" id="UP000219465">
    <property type="component" value="Unassembled WGS sequence"/>
</dbReference>
<evidence type="ECO:0000256" key="5">
    <source>
        <dbReference type="ARBA" id="ARBA00023033"/>
    </source>
</evidence>
<dbReference type="InterPro" id="IPR004136">
    <property type="entry name" value="NMO"/>
</dbReference>
<dbReference type="CDD" id="cd04730">
    <property type="entry name" value="NPD_like"/>
    <property type="match status" value="1"/>
</dbReference>
<dbReference type="GO" id="GO:0018580">
    <property type="term" value="F:nitronate monooxygenase activity"/>
    <property type="evidence" value="ECO:0007669"/>
    <property type="project" value="InterPro"/>
</dbReference>
<accession>A0A286IFY2</accession>
<evidence type="ECO:0000313" key="7">
    <source>
        <dbReference type="Proteomes" id="UP000219465"/>
    </source>
</evidence>
<keyword evidence="7" id="KW-1185">Reference proteome</keyword>
<proteinExistence type="inferred from homology"/>
<reference evidence="7" key="1">
    <citation type="submission" date="2017-08" db="EMBL/GenBank/DDBJ databases">
        <authorList>
            <person name="Varghese N."/>
            <person name="Submissions S."/>
        </authorList>
    </citation>
    <scope>NUCLEOTIDE SEQUENCE [LARGE SCALE GENOMIC DNA]</scope>
    <source>
        <strain evidence="7">KCTC 23107</strain>
    </source>
</reference>
<dbReference type="PANTHER" id="PTHR42747:SF4">
    <property type="entry name" value="BLR1330 PROTEIN"/>
    <property type="match status" value="1"/>
</dbReference>
<dbReference type="InterPro" id="IPR013785">
    <property type="entry name" value="Aldolase_TIM"/>
</dbReference>
<dbReference type="AlphaFoldDB" id="A0A286IFY2"/>
<dbReference type="Gene3D" id="3.20.20.70">
    <property type="entry name" value="Aldolase class I"/>
    <property type="match status" value="1"/>
</dbReference>
<dbReference type="EMBL" id="OCPC01000005">
    <property type="protein sequence ID" value="SOE18249.1"/>
    <property type="molecule type" value="Genomic_DNA"/>
</dbReference>
<dbReference type="Pfam" id="PF03060">
    <property type="entry name" value="NMO"/>
    <property type="match status" value="1"/>
</dbReference>
<name>A0A286IFY2_9HYPH</name>